<evidence type="ECO:0000256" key="7">
    <source>
        <dbReference type="ARBA" id="ARBA00022741"/>
    </source>
</evidence>
<dbReference type="GO" id="GO:0016020">
    <property type="term" value="C:membrane"/>
    <property type="evidence" value="ECO:0007669"/>
    <property type="project" value="UniProtKB-SubCell"/>
</dbReference>
<dbReference type="Proteomes" id="UP000027219">
    <property type="component" value="Unassembled WGS sequence"/>
</dbReference>
<dbReference type="RefSeq" id="WP_032549076.1">
    <property type="nucleotide sequence ID" value="NZ_JFFR01000002.1"/>
</dbReference>
<dbReference type="PRINTS" id="PR00344">
    <property type="entry name" value="BCTRLSENSOR"/>
</dbReference>
<dbReference type="SMART" id="SM00448">
    <property type="entry name" value="REC"/>
    <property type="match status" value="1"/>
</dbReference>
<evidence type="ECO:0000256" key="8">
    <source>
        <dbReference type="ARBA" id="ARBA00022777"/>
    </source>
</evidence>
<dbReference type="EC" id="2.7.13.3" evidence="3"/>
<dbReference type="PANTHER" id="PTHR43047:SF64">
    <property type="entry name" value="HISTIDINE KINASE CONTAINING CHEY-HOMOLOGOUS RECEIVER DOMAIN AND PAS DOMAIN-RELATED"/>
    <property type="match status" value="1"/>
</dbReference>
<dbReference type="AlphaFoldDB" id="A0A066URL1"/>
<dbReference type="InterPro" id="IPR036890">
    <property type="entry name" value="HATPase_C_sf"/>
</dbReference>
<keyword evidence="11" id="KW-1133">Transmembrane helix</keyword>
<dbReference type="CDD" id="cd16922">
    <property type="entry name" value="HATPase_EvgS-ArcB-TorS-like"/>
    <property type="match status" value="1"/>
</dbReference>
<dbReference type="PROSITE" id="PS50110">
    <property type="entry name" value="RESPONSE_REGULATORY"/>
    <property type="match status" value="1"/>
</dbReference>
<keyword evidence="5" id="KW-0808">Transferase</keyword>
<dbReference type="FunFam" id="1.10.287.130:FF:000004">
    <property type="entry name" value="Ethylene receptor 1"/>
    <property type="match status" value="1"/>
</dbReference>
<dbReference type="OrthoDB" id="9810730at2"/>
<evidence type="ECO:0000256" key="9">
    <source>
        <dbReference type="ARBA" id="ARBA00022801"/>
    </source>
</evidence>
<keyword evidence="12" id="KW-0902">Two-component regulatory system</keyword>
<dbReference type="GO" id="GO:0016787">
    <property type="term" value="F:hydrolase activity"/>
    <property type="evidence" value="ECO:0007669"/>
    <property type="project" value="UniProtKB-KW"/>
</dbReference>
<dbReference type="STRING" id="212667.VFDL14_04960"/>
<comment type="catalytic activity">
    <reaction evidence="1">
        <text>ATP + protein L-histidine = ADP + protein N-phospho-L-histidine.</text>
        <dbReference type="EC" id="2.7.13.3"/>
    </reaction>
</comment>
<evidence type="ECO:0000313" key="17">
    <source>
        <dbReference type="EMBL" id="KDN30086.1"/>
    </source>
</evidence>
<keyword evidence="18" id="KW-1185">Reference proteome</keyword>
<evidence type="ECO:0000259" key="16">
    <source>
        <dbReference type="PROSITE" id="PS50110"/>
    </source>
</evidence>
<evidence type="ECO:0000256" key="2">
    <source>
        <dbReference type="ARBA" id="ARBA00004370"/>
    </source>
</evidence>
<keyword evidence="13" id="KW-0472">Membrane</keyword>
<feature type="domain" description="Histidine kinase" evidence="15">
    <location>
        <begin position="216"/>
        <end position="432"/>
    </location>
</feature>
<evidence type="ECO:0000256" key="1">
    <source>
        <dbReference type="ARBA" id="ARBA00000085"/>
    </source>
</evidence>
<dbReference type="InterPro" id="IPR036097">
    <property type="entry name" value="HisK_dim/P_sf"/>
</dbReference>
<dbReference type="Gene3D" id="3.30.565.10">
    <property type="entry name" value="Histidine kinase-like ATPase, C-terminal domain"/>
    <property type="match status" value="1"/>
</dbReference>
<name>A0A066URL1_9VIBR</name>
<dbReference type="SMART" id="SM00388">
    <property type="entry name" value="HisKA"/>
    <property type="match status" value="1"/>
</dbReference>
<dbReference type="SUPFAM" id="SSF55874">
    <property type="entry name" value="ATPase domain of HSP90 chaperone/DNA topoisomerase II/histidine kinase"/>
    <property type="match status" value="1"/>
</dbReference>
<dbReference type="SUPFAM" id="SSF47384">
    <property type="entry name" value="Homodimeric domain of signal transducing histidine kinase"/>
    <property type="match status" value="1"/>
</dbReference>
<dbReference type="InterPro" id="IPR005467">
    <property type="entry name" value="His_kinase_dom"/>
</dbReference>
<keyword evidence="7" id="KW-0547">Nucleotide-binding</keyword>
<evidence type="ECO:0000256" key="3">
    <source>
        <dbReference type="ARBA" id="ARBA00012438"/>
    </source>
</evidence>
<dbReference type="PANTHER" id="PTHR43047">
    <property type="entry name" value="TWO-COMPONENT HISTIDINE PROTEIN KINASE"/>
    <property type="match status" value="1"/>
</dbReference>
<protein>
    <recommendedName>
        <fullName evidence="3">histidine kinase</fullName>
        <ecNumber evidence="3">2.7.13.3</ecNumber>
    </recommendedName>
</protein>
<keyword evidence="10" id="KW-0067">ATP-binding</keyword>
<evidence type="ECO:0000256" key="4">
    <source>
        <dbReference type="ARBA" id="ARBA00022553"/>
    </source>
</evidence>
<dbReference type="Pfam" id="PF00512">
    <property type="entry name" value="HisKA"/>
    <property type="match status" value="1"/>
</dbReference>
<evidence type="ECO:0000259" key="15">
    <source>
        <dbReference type="PROSITE" id="PS50109"/>
    </source>
</evidence>
<feature type="modified residue" description="4-aspartylphosphate" evidence="14">
    <location>
        <position position="507"/>
    </location>
</feature>
<dbReference type="CDD" id="cd17546">
    <property type="entry name" value="REC_hyHK_CKI1_RcsC-like"/>
    <property type="match status" value="1"/>
</dbReference>
<keyword evidence="8 17" id="KW-0418">Kinase</keyword>
<dbReference type="CDD" id="cd00082">
    <property type="entry name" value="HisKA"/>
    <property type="match status" value="1"/>
</dbReference>
<dbReference type="Gene3D" id="3.40.50.2300">
    <property type="match status" value="1"/>
</dbReference>
<evidence type="ECO:0000313" key="18">
    <source>
        <dbReference type="Proteomes" id="UP000027219"/>
    </source>
</evidence>
<reference evidence="17 18" key="1">
    <citation type="submission" date="2014-02" db="EMBL/GenBank/DDBJ databases">
        <title>Vibrio fortis Dalian14 Genome Sequencing.</title>
        <authorList>
            <person name="Wang Y."/>
            <person name="Song L."/>
            <person name="Liu G."/>
            <person name="Ding J."/>
        </authorList>
    </citation>
    <scope>NUCLEOTIDE SEQUENCE [LARGE SCALE GENOMIC DNA]</scope>
    <source>
        <strain evidence="17 18">Dalian14</strain>
    </source>
</reference>
<evidence type="ECO:0000256" key="14">
    <source>
        <dbReference type="PROSITE-ProRule" id="PRU00169"/>
    </source>
</evidence>
<keyword evidence="6" id="KW-0812">Transmembrane</keyword>
<evidence type="ECO:0000256" key="10">
    <source>
        <dbReference type="ARBA" id="ARBA00022840"/>
    </source>
</evidence>
<dbReference type="InterPro" id="IPR004358">
    <property type="entry name" value="Sig_transdc_His_kin-like_C"/>
</dbReference>
<dbReference type="SMART" id="SM00387">
    <property type="entry name" value="HATPase_c"/>
    <property type="match status" value="1"/>
</dbReference>
<dbReference type="InterPro" id="IPR001789">
    <property type="entry name" value="Sig_transdc_resp-reg_receiver"/>
</dbReference>
<dbReference type="InterPro" id="IPR011006">
    <property type="entry name" value="CheY-like_superfamily"/>
</dbReference>
<dbReference type="GO" id="GO:0000155">
    <property type="term" value="F:phosphorelay sensor kinase activity"/>
    <property type="evidence" value="ECO:0007669"/>
    <property type="project" value="InterPro"/>
</dbReference>
<dbReference type="SUPFAM" id="SSF52172">
    <property type="entry name" value="CheY-like"/>
    <property type="match status" value="1"/>
</dbReference>
<proteinExistence type="predicted"/>
<evidence type="ECO:0000256" key="6">
    <source>
        <dbReference type="ARBA" id="ARBA00022692"/>
    </source>
</evidence>
<dbReference type="GO" id="GO:0005524">
    <property type="term" value="F:ATP binding"/>
    <property type="evidence" value="ECO:0007669"/>
    <property type="project" value="UniProtKB-KW"/>
</dbReference>
<dbReference type="InterPro" id="IPR003661">
    <property type="entry name" value="HisK_dim/P_dom"/>
</dbReference>
<keyword evidence="9" id="KW-0378">Hydrolase</keyword>
<dbReference type="Gene3D" id="1.10.287.130">
    <property type="match status" value="1"/>
</dbReference>
<evidence type="ECO:0000256" key="13">
    <source>
        <dbReference type="ARBA" id="ARBA00023136"/>
    </source>
</evidence>
<dbReference type="FunFam" id="3.30.565.10:FF:000010">
    <property type="entry name" value="Sensor histidine kinase RcsC"/>
    <property type="match status" value="1"/>
</dbReference>
<keyword evidence="4 14" id="KW-0597">Phosphoprotein</keyword>
<organism evidence="17 18">
    <name type="scientific">Vibrio fortis</name>
    <dbReference type="NCBI Taxonomy" id="212667"/>
    <lineage>
        <taxon>Bacteria</taxon>
        <taxon>Pseudomonadati</taxon>
        <taxon>Pseudomonadota</taxon>
        <taxon>Gammaproteobacteria</taxon>
        <taxon>Vibrionales</taxon>
        <taxon>Vibrionaceae</taxon>
        <taxon>Vibrio</taxon>
    </lineage>
</organism>
<dbReference type="EMBL" id="JFFR01000002">
    <property type="protein sequence ID" value="KDN30086.1"/>
    <property type="molecule type" value="Genomic_DNA"/>
</dbReference>
<gene>
    <name evidence="17" type="ORF">VFDL14_04960</name>
</gene>
<sequence length="575" mass="64566">MGTDNQEALQEALVQLERAKSRERSLAEENRVILSTISEISKANSISDIFSSLELVLKKYIKFDDFIVISRVNNRDSFKTLLTNNRVYENILWRDSGKLSRVINGECTILFEPRNLPEFSSLNSILLDQINSVLMTGIDTGLTQSVIVFIHSNTKHFSVETKATLNRFRPLIERAVFDIENKEKLEATVRERTAELISARKEEERANKAKSEFLAMMSHELRTPLNAIIGLIETLKCSELTCEQRSIIQSMGTSSELLLAIISDVLDFSKIESGCFSLAPQWNNVRDTVTFVLSEQKKIADAKGLTLSLSCEMPENELHYIDQTRLAQILFNLVGNAIKFTEQGEVNIGIHYQQSAFHISVEDTGIGMKPQQLASLFSPFVQADSTITRRFGGTGLGLAITKRLVELMDGRIEVASELNKGSCFKVQLPVLSRLHQNAEKEEIYCTTDTCFRAQYSVLIVEDNPTNQMVIQLILSRQGHKVFITSNGQEAIDFIQSEEAPIDIILMDVSMPVMDGLTTTKLMRQNNIDIPIVALTAHTSNEDKVSCLDVGMNDFVTKPVRTKEITEAIDRLLVES</sequence>
<dbReference type="Pfam" id="PF00072">
    <property type="entry name" value="Response_reg"/>
    <property type="match status" value="1"/>
</dbReference>
<evidence type="ECO:0000256" key="11">
    <source>
        <dbReference type="ARBA" id="ARBA00022989"/>
    </source>
</evidence>
<feature type="domain" description="Response regulatory" evidence="16">
    <location>
        <begin position="456"/>
        <end position="572"/>
    </location>
</feature>
<accession>A0A066URL1</accession>
<evidence type="ECO:0000256" key="5">
    <source>
        <dbReference type="ARBA" id="ARBA00022679"/>
    </source>
</evidence>
<comment type="subcellular location">
    <subcellularLocation>
        <location evidence="2">Membrane</location>
    </subcellularLocation>
</comment>
<comment type="caution">
    <text evidence="17">The sequence shown here is derived from an EMBL/GenBank/DDBJ whole genome shotgun (WGS) entry which is preliminary data.</text>
</comment>
<dbReference type="InterPro" id="IPR003594">
    <property type="entry name" value="HATPase_dom"/>
</dbReference>
<dbReference type="PROSITE" id="PS50109">
    <property type="entry name" value="HIS_KIN"/>
    <property type="match status" value="1"/>
</dbReference>
<dbReference type="Pfam" id="PF02518">
    <property type="entry name" value="HATPase_c"/>
    <property type="match status" value="1"/>
</dbReference>
<evidence type="ECO:0000256" key="12">
    <source>
        <dbReference type="ARBA" id="ARBA00023012"/>
    </source>
</evidence>